<feature type="domain" description="Tetrapyrrole methylase" evidence="9">
    <location>
        <begin position="5"/>
        <end position="217"/>
    </location>
</feature>
<dbReference type="Gene3D" id="3.40.1010.10">
    <property type="entry name" value="Cobalt-precorrin-4 Transmethylase, Domain 1"/>
    <property type="match status" value="1"/>
</dbReference>
<dbReference type="PANTHER" id="PTHR45790:SF3">
    <property type="entry name" value="S-ADENOSYL-L-METHIONINE-DEPENDENT UROPORPHYRINOGEN III METHYLTRANSFERASE, CHLOROPLASTIC"/>
    <property type="match status" value="1"/>
</dbReference>
<evidence type="ECO:0000256" key="2">
    <source>
        <dbReference type="ARBA" id="ARBA00012162"/>
    </source>
</evidence>
<dbReference type="OrthoDB" id="9815856at2"/>
<dbReference type="NCBIfam" id="TIGR01469">
    <property type="entry name" value="cobA_cysG_Cterm"/>
    <property type="match status" value="1"/>
</dbReference>
<evidence type="ECO:0000256" key="3">
    <source>
        <dbReference type="ARBA" id="ARBA00018323"/>
    </source>
</evidence>
<evidence type="ECO:0000256" key="5">
    <source>
        <dbReference type="ARBA" id="ARBA00022679"/>
    </source>
</evidence>
<dbReference type="AlphaFoldDB" id="A0A511V4Q9"/>
<dbReference type="GO" id="GO:0019354">
    <property type="term" value="P:siroheme biosynthetic process"/>
    <property type="evidence" value="ECO:0007669"/>
    <property type="project" value="InterPro"/>
</dbReference>
<dbReference type="InterPro" id="IPR035996">
    <property type="entry name" value="4pyrrol_Methylase_sf"/>
</dbReference>
<dbReference type="InterPro" id="IPR003043">
    <property type="entry name" value="Uropor_MeTrfase_CS"/>
</dbReference>
<dbReference type="Pfam" id="PF00590">
    <property type="entry name" value="TP_methylase"/>
    <property type="match status" value="1"/>
</dbReference>
<evidence type="ECO:0000256" key="1">
    <source>
        <dbReference type="ARBA" id="ARBA00005879"/>
    </source>
</evidence>
<dbReference type="InterPro" id="IPR006366">
    <property type="entry name" value="CobA/CysG_C"/>
</dbReference>
<dbReference type="FunFam" id="3.40.1010.10:FF:000001">
    <property type="entry name" value="Siroheme synthase"/>
    <property type="match status" value="1"/>
</dbReference>
<dbReference type="NCBIfam" id="NF004790">
    <property type="entry name" value="PRK06136.1"/>
    <property type="match status" value="1"/>
</dbReference>
<evidence type="ECO:0000259" key="9">
    <source>
        <dbReference type="Pfam" id="PF00590"/>
    </source>
</evidence>
<dbReference type="InterPro" id="IPR014776">
    <property type="entry name" value="4pyrrole_Mease_sub2"/>
</dbReference>
<dbReference type="EMBL" id="BJXX01000057">
    <property type="protein sequence ID" value="GEN33906.1"/>
    <property type="molecule type" value="Genomic_DNA"/>
</dbReference>
<dbReference type="Proteomes" id="UP000321157">
    <property type="component" value="Unassembled WGS sequence"/>
</dbReference>
<dbReference type="RefSeq" id="WP_146809203.1">
    <property type="nucleotide sequence ID" value="NZ_BJXX01000057.1"/>
</dbReference>
<dbReference type="EC" id="2.1.1.107" evidence="2"/>
<keyword evidence="6" id="KW-0949">S-adenosyl-L-methionine</keyword>
<keyword evidence="11" id="KW-1185">Reference proteome</keyword>
<dbReference type="CDD" id="cd11642">
    <property type="entry name" value="SUMT"/>
    <property type="match status" value="1"/>
</dbReference>
<dbReference type="Gene3D" id="3.30.950.10">
    <property type="entry name" value="Methyltransferase, Cobalt-precorrin-4 Transmethylase, Domain 2"/>
    <property type="match status" value="1"/>
</dbReference>
<dbReference type="GO" id="GO:0032259">
    <property type="term" value="P:methylation"/>
    <property type="evidence" value="ECO:0007669"/>
    <property type="project" value="UniProtKB-KW"/>
</dbReference>
<protein>
    <recommendedName>
        <fullName evidence="3">Uroporphyrinogen-III C-methyltransferase</fullName>
        <ecNumber evidence="2">2.1.1.107</ecNumber>
    </recommendedName>
    <alternativeName>
        <fullName evidence="8">Uroporphyrinogen III methylase</fullName>
    </alternativeName>
</protein>
<evidence type="ECO:0000256" key="4">
    <source>
        <dbReference type="ARBA" id="ARBA00022603"/>
    </source>
</evidence>
<organism evidence="10 11">
    <name type="scientific">Aneurinibacillus danicus</name>
    <dbReference type="NCBI Taxonomy" id="267746"/>
    <lineage>
        <taxon>Bacteria</taxon>
        <taxon>Bacillati</taxon>
        <taxon>Bacillota</taxon>
        <taxon>Bacilli</taxon>
        <taxon>Bacillales</taxon>
        <taxon>Paenibacillaceae</taxon>
        <taxon>Aneurinibacillus group</taxon>
        <taxon>Aneurinibacillus</taxon>
    </lineage>
</organism>
<sequence>MTQGKVYLVGAGPGDPKLITVRGLELLQHADVVVYDRLASPKLLDYAKQEAERIYCGKQADHHSLPQSEINRIIVEKALEGKEVVRLKGGDPFVFGRGGEEAEACLAAGLSYEVVPGITSGIAAPAYAGIPVTHRAYSSSVAFVTGHKAADKEQSGIDWKKLATAVDTLVFYMGVGNLPDIVRNLRQHGRRKETPVALVRWGTYENQETLIGTLETIVEKVQQARFKSPAIIVVGEVVRLREQLAWYEQQLSHVVTA</sequence>
<keyword evidence="7" id="KW-0627">Porphyrin biosynthesis</keyword>
<name>A0A511V4Q9_9BACL</name>
<evidence type="ECO:0000313" key="11">
    <source>
        <dbReference type="Proteomes" id="UP000321157"/>
    </source>
</evidence>
<reference evidence="10 11" key="1">
    <citation type="submission" date="2019-07" db="EMBL/GenBank/DDBJ databases">
        <title>Whole genome shotgun sequence of Aneurinibacillus danicus NBRC 102444.</title>
        <authorList>
            <person name="Hosoyama A."/>
            <person name="Uohara A."/>
            <person name="Ohji S."/>
            <person name="Ichikawa N."/>
        </authorList>
    </citation>
    <scope>NUCLEOTIDE SEQUENCE [LARGE SCALE GENOMIC DNA]</scope>
    <source>
        <strain evidence="10 11">NBRC 102444</strain>
    </source>
</reference>
<dbReference type="PANTHER" id="PTHR45790">
    <property type="entry name" value="SIROHEME SYNTHASE-RELATED"/>
    <property type="match status" value="1"/>
</dbReference>
<keyword evidence="5" id="KW-0808">Transferase</keyword>
<dbReference type="InterPro" id="IPR014777">
    <property type="entry name" value="4pyrrole_Mease_sub1"/>
</dbReference>
<dbReference type="GO" id="GO:0004851">
    <property type="term" value="F:uroporphyrin-III C-methyltransferase activity"/>
    <property type="evidence" value="ECO:0007669"/>
    <property type="project" value="UniProtKB-EC"/>
</dbReference>
<comment type="similarity">
    <text evidence="1">Belongs to the precorrin methyltransferase family.</text>
</comment>
<accession>A0A511V4Q9</accession>
<dbReference type="PROSITE" id="PS00839">
    <property type="entry name" value="SUMT_1"/>
    <property type="match status" value="1"/>
</dbReference>
<proteinExistence type="inferred from homology"/>
<comment type="caution">
    <text evidence="10">The sequence shown here is derived from an EMBL/GenBank/DDBJ whole genome shotgun (WGS) entry which is preliminary data.</text>
</comment>
<dbReference type="SUPFAM" id="SSF53790">
    <property type="entry name" value="Tetrapyrrole methylase"/>
    <property type="match status" value="1"/>
</dbReference>
<evidence type="ECO:0000313" key="10">
    <source>
        <dbReference type="EMBL" id="GEN33906.1"/>
    </source>
</evidence>
<evidence type="ECO:0000256" key="6">
    <source>
        <dbReference type="ARBA" id="ARBA00022691"/>
    </source>
</evidence>
<dbReference type="InterPro" id="IPR050161">
    <property type="entry name" value="Siro_Cobalamin_biosynth"/>
</dbReference>
<dbReference type="FunFam" id="3.30.950.10:FF:000001">
    <property type="entry name" value="Siroheme synthase"/>
    <property type="match status" value="1"/>
</dbReference>
<gene>
    <name evidence="10" type="ORF">ADA01nite_13660</name>
</gene>
<evidence type="ECO:0000256" key="8">
    <source>
        <dbReference type="ARBA" id="ARBA00079776"/>
    </source>
</evidence>
<evidence type="ECO:0000256" key="7">
    <source>
        <dbReference type="ARBA" id="ARBA00023244"/>
    </source>
</evidence>
<keyword evidence="4" id="KW-0489">Methyltransferase</keyword>
<dbReference type="InterPro" id="IPR000878">
    <property type="entry name" value="4pyrrol_Mease"/>
</dbReference>